<proteinExistence type="inferred from homology"/>
<dbReference type="InterPro" id="IPR007244">
    <property type="entry name" value="Naa35_N"/>
</dbReference>
<dbReference type="InterPro" id="IPR057983">
    <property type="entry name" value="NAA35-like_N"/>
</dbReference>
<evidence type="ECO:0000259" key="5">
    <source>
        <dbReference type="Pfam" id="PF25789"/>
    </source>
</evidence>
<evidence type="ECO:0000259" key="4">
    <source>
        <dbReference type="Pfam" id="PF04112"/>
    </source>
</evidence>
<evidence type="ECO:0000313" key="7">
    <source>
        <dbReference type="Proteomes" id="UP001220256"/>
    </source>
</evidence>
<gene>
    <name evidence="6" type="ORF">N7505_003382</name>
</gene>
<organism evidence="6 7">
    <name type="scientific">Penicillium chrysogenum</name>
    <name type="common">Penicillium notatum</name>
    <dbReference type="NCBI Taxonomy" id="5076"/>
    <lineage>
        <taxon>Eukaryota</taxon>
        <taxon>Fungi</taxon>
        <taxon>Dikarya</taxon>
        <taxon>Ascomycota</taxon>
        <taxon>Pezizomycotina</taxon>
        <taxon>Eurotiomycetes</taxon>
        <taxon>Eurotiomycetidae</taxon>
        <taxon>Eurotiales</taxon>
        <taxon>Aspergillaceae</taxon>
        <taxon>Penicillium</taxon>
        <taxon>Penicillium chrysogenum species complex</taxon>
    </lineage>
</organism>
<comment type="subcellular location">
    <subcellularLocation>
        <location evidence="1">Cytoplasm</location>
    </subcellularLocation>
</comment>
<keyword evidence="7" id="KW-1185">Reference proteome</keyword>
<dbReference type="PANTHER" id="PTHR21373">
    <property type="entry name" value="GLUCOSE REPRESSIBLE PROTEIN MAK10"/>
    <property type="match status" value="1"/>
</dbReference>
<dbReference type="Pfam" id="PF25789">
    <property type="entry name" value="TPR_NAA35"/>
    <property type="match status" value="1"/>
</dbReference>
<dbReference type="PANTHER" id="PTHR21373:SF0">
    <property type="entry name" value="N-ALPHA-ACETYLTRANSFERASE 35, NATC AUXILIARY SUBUNIT"/>
    <property type="match status" value="1"/>
</dbReference>
<keyword evidence="3" id="KW-0963">Cytoplasm</keyword>
<evidence type="ECO:0000256" key="2">
    <source>
        <dbReference type="ARBA" id="ARBA00006289"/>
    </source>
</evidence>
<feature type="domain" description="NAA35-like TPR repeats" evidence="5">
    <location>
        <begin position="338"/>
        <end position="713"/>
    </location>
</feature>
<dbReference type="Proteomes" id="UP001220256">
    <property type="component" value="Unassembled WGS sequence"/>
</dbReference>
<dbReference type="Pfam" id="PF04112">
    <property type="entry name" value="Mak10"/>
    <property type="match status" value="1"/>
</dbReference>
<sequence>MLPNNEVRVPRPRFVAQSAPRDITAEFTEAASNLNAGQLVKDETFTLFEAVGALEIMDSKMDSGYIAPGENLAQALEDDYDVRRPLTPEEIVGLMDQLLCHEVAWHKGHPLSQTLFTSIYLDKLLWPVPRTMDDARFDRVPSDSPLVNLVLRAYCLALVKACDFVHIRVATEYYYEEEDFVSQLYNRNLMSAFDISHFHRLLDQAVAWVAEQTDIDQKLKDAIRCRLVFRHEFLSALHQDVEVLETRSVENFASCIAQLQPLTETVVLGKPVPDAFSLKIQRKLASTVPPRPMVNITSDDALAHLKRLCQDAIDMQQMLDYTGPTNFKTAVWTLLSRKPQPSIYIRCLLQALIVSNMTILGAVPVKEFLHDELAELVLPANILLEANTDEVEVPSDPRFQIAQKMDGFMKRFAQPFVDTVRCACLNRCRMRRTLCHTLVDWDNLQMEAEEIDLELRTLSAEPPLQFQGGEPTWSFPLSSWAYHQKLVQFRLILQMGFELSIYSPEELPGMYWYLSHICSTHLGHIDRIRTFTVAARKRDLMSTGDRAGTSSQKASAFHRSLHALERLTTHIIAVDAFAIALHALYVVLARHNVLPSASSPQAYSTDRLRYEIRMKPFIPITLPELVPYEEYQREAALEGDSDAAILERASKAIAEARKAWEATLANGAFIDDPSAPTQPPPSAIEEDWKRDVKNTMRSCIGTSLAVEAVKKAVSTASTEDNPLNLEVIVPEVGSKSRWHDWWVVPQLSEKKSEA</sequence>
<evidence type="ECO:0000256" key="1">
    <source>
        <dbReference type="ARBA" id="ARBA00004496"/>
    </source>
</evidence>
<evidence type="ECO:0008006" key="8">
    <source>
        <dbReference type="Google" id="ProtNLM"/>
    </source>
</evidence>
<reference evidence="6 7" key="1">
    <citation type="journal article" date="2023" name="IMA Fungus">
        <title>Comparative genomic study of the Penicillium genus elucidates a diverse pangenome and 15 lateral gene transfer events.</title>
        <authorList>
            <person name="Petersen C."/>
            <person name="Sorensen T."/>
            <person name="Nielsen M.R."/>
            <person name="Sondergaard T.E."/>
            <person name="Sorensen J.L."/>
            <person name="Fitzpatrick D.A."/>
            <person name="Frisvad J.C."/>
            <person name="Nielsen K.L."/>
        </authorList>
    </citation>
    <scope>NUCLEOTIDE SEQUENCE [LARGE SCALE GENOMIC DNA]</scope>
    <source>
        <strain evidence="6 7">IBT 3361</strain>
    </source>
</reference>
<name>A0ABQ8WQ32_PENCH</name>
<dbReference type="EMBL" id="JAPVEB010000002">
    <property type="protein sequence ID" value="KAJ5274837.1"/>
    <property type="molecule type" value="Genomic_DNA"/>
</dbReference>
<evidence type="ECO:0000313" key="6">
    <source>
        <dbReference type="EMBL" id="KAJ5274837.1"/>
    </source>
</evidence>
<protein>
    <recommendedName>
        <fullName evidence="8">N-alpha-acetyltransferase 35, NatC auxiliary subunit</fullName>
    </recommendedName>
</protein>
<accession>A0ABQ8WQ32</accession>
<evidence type="ECO:0000256" key="3">
    <source>
        <dbReference type="ARBA" id="ARBA00022490"/>
    </source>
</evidence>
<comment type="similarity">
    <text evidence="2">Belongs to the MAK10 family.</text>
</comment>
<feature type="domain" description="NAA35-like N-terminal" evidence="4">
    <location>
        <begin position="37"/>
        <end position="198"/>
    </location>
</feature>
<dbReference type="InterPro" id="IPR057982">
    <property type="entry name" value="TPR_NAA35"/>
</dbReference>
<comment type="caution">
    <text evidence="6">The sequence shown here is derived from an EMBL/GenBank/DDBJ whole genome shotgun (WGS) entry which is preliminary data.</text>
</comment>